<feature type="domain" description="Methyltransferase" evidence="1">
    <location>
        <begin position="44"/>
        <end position="140"/>
    </location>
</feature>
<evidence type="ECO:0000313" key="2">
    <source>
        <dbReference type="EMBL" id="EAR29552.1"/>
    </source>
</evidence>
<dbReference type="eggNOG" id="COG2226">
    <property type="taxonomic scope" value="Bacteria"/>
</dbReference>
<dbReference type="OrthoDB" id="9804312at2"/>
<evidence type="ECO:0000259" key="1">
    <source>
        <dbReference type="Pfam" id="PF13649"/>
    </source>
</evidence>
<gene>
    <name evidence="2" type="ORF">PTD2_12069</name>
</gene>
<dbReference type="InterPro" id="IPR050447">
    <property type="entry name" value="Erg6_SMT_methyltransf"/>
</dbReference>
<proteinExistence type="predicted"/>
<dbReference type="SUPFAM" id="SSF53335">
    <property type="entry name" value="S-adenosyl-L-methionine-dependent methyltransferases"/>
    <property type="match status" value="1"/>
</dbReference>
<keyword evidence="3" id="KW-1185">Reference proteome</keyword>
<dbReference type="PANTHER" id="PTHR44068:SF11">
    <property type="entry name" value="GERANYL DIPHOSPHATE 2-C-METHYLTRANSFERASE"/>
    <property type="match status" value="1"/>
</dbReference>
<comment type="caution">
    <text evidence="2">The sequence shown here is derived from an EMBL/GenBank/DDBJ whole genome shotgun (WGS) entry which is preliminary data.</text>
</comment>
<protein>
    <recommendedName>
        <fullName evidence="1">Methyltransferase domain-containing protein</fullName>
    </recommendedName>
</protein>
<name>A4C6E8_9GAMM</name>
<dbReference type="RefSeq" id="WP_009837426.1">
    <property type="nucleotide sequence ID" value="NZ_AAOH01000002.1"/>
</dbReference>
<dbReference type="AlphaFoldDB" id="A4C6E8"/>
<dbReference type="InterPro" id="IPR041698">
    <property type="entry name" value="Methyltransf_25"/>
</dbReference>
<organism evidence="2 3">
    <name type="scientific">Pseudoalteromonas tunicata D2</name>
    <dbReference type="NCBI Taxonomy" id="87626"/>
    <lineage>
        <taxon>Bacteria</taxon>
        <taxon>Pseudomonadati</taxon>
        <taxon>Pseudomonadota</taxon>
        <taxon>Gammaproteobacteria</taxon>
        <taxon>Alteromonadales</taxon>
        <taxon>Pseudoalteromonadaceae</taxon>
        <taxon>Pseudoalteromonas</taxon>
    </lineage>
</organism>
<dbReference type="HOGENOM" id="CLU_092444_0_0_6"/>
<dbReference type="CDD" id="cd02440">
    <property type="entry name" value="AdoMet_MTases"/>
    <property type="match status" value="1"/>
</dbReference>
<sequence>MMAWDETWEKIFSSREWGKYPGEDIIRFIARNFYAVEDRATIKVLEVGCGPGANIWYLAREGFSVYAVEGSASAIEKAHNRLAAEVPHWQGELKVGDFLHLPFDDESFDAVIDIEAISCNEFEDSKKAYAEIARVLKPNGLLYSRAFAKGTLGDETGKEISYNCYLPAVGPMSGTGCTRFTAEHDLPILFAAFSSFKYGYQQNGDRDGIFTKEWTVTATK</sequence>
<dbReference type="EMBL" id="AAOH01000002">
    <property type="protein sequence ID" value="EAR29552.1"/>
    <property type="molecule type" value="Genomic_DNA"/>
</dbReference>
<evidence type="ECO:0000313" key="3">
    <source>
        <dbReference type="Proteomes" id="UP000006201"/>
    </source>
</evidence>
<reference evidence="2 3" key="1">
    <citation type="submission" date="2006-02" db="EMBL/GenBank/DDBJ databases">
        <authorList>
            <person name="Moran M.A."/>
            <person name="Kjelleberg S."/>
            <person name="Egan S."/>
            <person name="Saunders N."/>
            <person name="Thomas T."/>
            <person name="Ferriera S."/>
            <person name="Johnson J."/>
            <person name="Kravitz S."/>
            <person name="Halpern A."/>
            <person name="Remington K."/>
            <person name="Beeson K."/>
            <person name="Tran B."/>
            <person name="Rogers Y.-H."/>
            <person name="Friedman R."/>
            <person name="Venter J.C."/>
        </authorList>
    </citation>
    <scope>NUCLEOTIDE SEQUENCE [LARGE SCALE GENOMIC DNA]</scope>
    <source>
        <strain evidence="2 3">D2</strain>
    </source>
</reference>
<accession>A4C6E8</accession>
<dbReference type="PANTHER" id="PTHR44068">
    <property type="entry name" value="ZGC:194242"/>
    <property type="match status" value="1"/>
</dbReference>
<dbReference type="STRING" id="87626.PTD2_12069"/>
<dbReference type="Gene3D" id="3.40.50.150">
    <property type="entry name" value="Vaccinia Virus protein VP39"/>
    <property type="match status" value="1"/>
</dbReference>
<dbReference type="InterPro" id="IPR029063">
    <property type="entry name" value="SAM-dependent_MTases_sf"/>
</dbReference>
<dbReference type="Proteomes" id="UP000006201">
    <property type="component" value="Unassembled WGS sequence"/>
</dbReference>
<dbReference type="Pfam" id="PF13649">
    <property type="entry name" value="Methyltransf_25"/>
    <property type="match status" value="1"/>
</dbReference>